<dbReference type="eggNOG" id="ENOG502TCHI">
    <property type="taxonomic scope" value="Eukaryota"/>
</dbReference>
<dbReference type="PhylomeDB" id="B4M8R7"/>
<dbReference type="HOGENOM" id="CLU_245679_0_0_1"/>
<sequence length="1565" mass="182525">MSTLSTRRTDFSSRRSTRKSQGGPPAITYDIYCVNFYDNGLKAVREEFIKQIKLGLRRFLFVIDLDTELEDARVSNQLSSRLSSKFKKDVLPTNPLDLTLLRIHDCLAEYDLVTRQIEAELSFNMLKYYQKNVPAQLKIRSVDSKKEKSSGMESKRRPISKTKDTTDTKSLGKISCFGVNAKEHHRVGKGYPLSKRLYIKDAPLNTTILILIMGRMDNDFYMQLLGNAQPLRGVVHFLPEECAYDLLVPRPRREKQLRETIEKIQRDIYALRKRALTKPVGIFQQQLPQMSKCQSVKYSSEIFDQLSYYMYDMQMLREQYDEYYVKPYHEINVKMRADTSLQDSLQMAESLSIQGHYLRAEMPAVHDDDASIYLYMESLMCTFGNPRDLMSEMEVLLLANPTSSVQTRVLDKIKVYANAFKSIIKLVKSERLFVEQANTLLCNIVSYMDQEAMRNIYHACLEYNVLRRYFTTGYIIEKIHPAPYNTDMEPQHLPKYAKLYLTDDSVSQRIIQLITEYDNYKVQEIYPKVKLYTFKRALNEVFEKQQQITIPTRLCFRDFTLYEMQQFLQDLVTPQMFETAIEVKHQETTSEYPSMYTLASDEEETKPFSCSSNRHYNITPSVFIRPKSLKAKRITEQQREHEKREKVSPRPSRLRSKESFRVSNKSMRSLNMRTPNNLKDGSDHEKPTFIGLGPDHAMLTGYNLDDARQTIKAKTSKYYFEEGLITLYEEKWNFRQMNKCLSIEIDKQTLHLTNEPGNIGIVAPNIRLRTPNGISLRVRPKDKECAKVVLNYPNGLSLYCHDNHAEHLWSGQQSKLNESRRINTPYGCVIVFYNNTDTVLIMRYNGEVYRLYSYVDVKGEEEGETEDNTSFINACSTQSTYSSYKPLPKRSLRKKRRPHITMSQTSRTIGGADTLGRKTASLTRDSSSISSQTLAARAAKAEARQIQMTQAAALFASIDPELKYLEFIMQLFNLSYKHLKLTTSLGSVVHVEEGKIHCGKPIRVTEWHDYFANESYAMRDDGMRMVWTHNSLRCYHGDGTVITSTIVDSWDRGIIEDEIDKQISSSSSHLSRLKPNEPESEETNVIYINVPAGSSLIDELYESKKYEKREPDKFDKKEPEYIEEIQIEDQYIYDYSFTTLQPNSFLIQHNSYAGTHFNFTHINQTDLELETKVIAADNLQFRIYQLAKDETVVQNESSYGDESPERRTSGDPISSEADADEWTRLTNINTLRSPTIIPKLPLIVDIEASNLQLSIREDRIELNAKLRKFGCDENVLVVRDNIQLNVNMMKSLSTVFSDWVDVFHKFINCACPKWRTAYFVESTLSDCRRKGLELFKTVPTLGNYNFCAGNYFIDPEELKTVNACMTSNIDWQKEDMVKFPRFPAKKKVPQIIQFPTVLSTKIFVEIPAQLAYTDRIHMFIFPFEKIKFRKLKHRFNEALIFHLYPHLRDLVHKEISNRSWRNLHIENKRRAFLEQQRLSLYVAMLKHKVYPNYFQFRDQYHSHVRYIDFFEFMASKCSEKNNPEHYQNVNDDDEPAISVKEQTKGKELKGRRKKCLCPRYEKSFK</sequence>
<feature type="compositionally biased region" description="Basic and acidic residues" evidence="1">
    <location>
        <begin position="633"/>
        <end position="648"/>
    </location>
</feature>
<gene>
    <name evidence="2" type="primary">Dvir\GJ18177</name>
    <name evidence="2" type="ORF">Dvir_GJ18177</name>
</gene>
<dbReference type="InParanoid" id="B4M8R7"/>
<reference evidence="2 3" key="1">
    <citation type="journal article" date="2007" name="Nature">
        <title>Evolution of genes and genomes on the Drosophila phylogeny.</title>
        <authorList>
            <consortium name="Drosophila 12 Genomes Consortium"/>
            <person name="Clark A.G."/>
            <person name="Eisen M.B."/>
            <person name="Smith D.R."/>
            <person name="Bergman C.M."/>
            <person name="Oliver B."/>
            <person name="Markow T.A."/>
            <person name="Kaufman T.C."/>
            <person name="Kellis M."/>
            <person name="Gelbart W."/>
            <person name="Iyer V.N."/>
            <person name="Pollard D.A."/>
            <person name="Sackton T.B."/>
            <person name="Larracuente A.M."/>
            <person name="Singh N.D."/>
            <person name="Abad J.P."/>
            <person name="Abt D.N."/>
            <person name="Adryan B."/>
            <person name="Aguade M."/>
            <person name="Akashi H."/>
            <person name="Anderson W.W."/>
            <person name="Aquadro C.F."/>
            <person name="Ardell D.H."/>
            <person name="Arguello R."/>
            <person name="Artieri C.G."/>
            <person name="Barbash D.A."/>
            <person name="Barker D."/>
            <person name="Barsanti P."/>
            <person name="Batterham P."/>
            <person name="Batzoglou S."/>
            <person name="Begun D."/>
            <person name="Bhutkar A."/>
            <person name="Blanco E."/>
            <person name="Bosak S.A."/>
            <person name="Bradley R.K."/>
            <person name="Brand A.D."/>
            <person name="Brent M.R."/>
            <person name="Brooks A.N."/>
            <person name="Brown R.H."/>
            <person name="Butlin R.K."/>
            <person name="Caggese C."/>
            <person name="Calvi B.R."/>
            <person name="Bernardo de Carvalho A."/>
            <person name="Caspi A."/>
            <person name="Castrezana S."/>
            <person name="Celniker S.E."/>
            <person name="Chang J.L."/>
            <person name="Chapple C."/>
            <person name="Chatterji S."/>
            <person name="Chinwalla A."/>
            <person name="Civetta A."/>
            <person name="Clifton S.W."/>
            <person name="Comeron J.M."/>
            <person name="Costello J.C."/>
            <person name="Coyne J.A."/>
            <person name="Daub J."/>
            <person name="David R.G."/>
            <person name="Delcher A.L."/>
            <person name="Delehaunty K."/>
            <person name="Do C.B."/>
            <person name="Ebling H."/>
            <person name="Edwards K."/>
            <person name="Eickbush T."/>
            <person name="Evans J.D."/>
            <person name="Filipski A."/>
            <person name="Findeiss S."/>
            <person name="Freyhult E."/>
            <person name="Fulton L."/>
            <person name="Fulton R."/>
            <person name="Garcia A.C."/>
            <person name="Gardiner A."/>
            <person name="Garfield D.A."/>
            <person name="Garvin B.E."/>
            <person name="Gibson G."/>
            <person name="Gilbert D."/>
            <person name="Gnerre S."/>
            <person name="Godfrey J."/>
            <person name="Good R."/>
            <person name="Gotea V."/>
            <person name="Gravely B."/>
            <person name="Greenberg A.J."/>
            <person name="Griffiths-Jones S."/>
            <person name="Gross S."/>
            <person name="Guigo R."/>
            <person name="Gustafson E.A."/>
            <person name="Haerty W."/>
            <person name="Hahn M.W."/>
            <person name="Halligan D.L."/>
            <person name="Halpern A.L."/>
            <person name="Halter G.M."/>
            <person name="Han M.V."/>
            <person name="Heger A."/>
            <person name="Hillier L."/>
            <person name="Hinrichs A.S."/>
            <person name="Holmes I."/>
            <person name="Hoskins R.A."/>
            <person name="Hubisz M.J."/>
            <person name="Hultmark D."/>
            <person name="Huntley M.A."/>
            <person name="Jaffe D.B."/>
            <person name="Jagadeeshan S."/>
            <person name="Jeck W.R."/>
            <person name="Johnson J."/>
            <person name="Jones C.D."/>
            <person name="Jordan W.C."/>
            <person name="Karpen G.H."/>
            <person name="Kataoka E."/>
            <person name="Keightley P.D."/>
            <person name="Kheradpour P."/>
            <person name="Kirkness E.F."/>
            <person name="Koerich L.B."/>
            <person name="Kristiansen K."/>
            <person name="Kudrna D."/>
            <person name="Kulathinal R.J."/>
            <person name="Kumar S."/>
            <person name="Kwok R."/>
            <person name="Lander E."/>
            <person name="Langley C.H."/>
            <person name="Lapoint R."/>
            <person name="Lazzaro B.P."/>
            <person name="Lee S.J."/>
            <person name="Levesque L."/>
            <person name="Li R."/>
            <person name="Lin C.F."/>
            <person name="Lin M.F."/>
            <person name="Lindblad-Toh K."/>
            <person name="Llopart A."/>
            <person name="Long M."/>
            <person name="Low L."/>
            <person name="Lozovsky E."/>
            <person name="Lu J."/>
            <person name="Luo M."/>
            <person name="Machado C.A."/>
            <person name="Makalowski W."/>
            <person name="Marzo M."/>
            <person name="Matsuda M."/>
            <person name="Matzkin L."/>
            <person name="McAllister B."/>
            <person name="McBride C.S."/>
            <person name="McKernan B."/>
            <person name="McKernan K."/>
            <person name="Mendez-Lago M."/>
            <person name="Minx P."/>
            <person name="Mollenhauer M.U."/>
            <person name="Montooth K."/>
            <person name="Mount S.M."/>
            <person name="Mu X."/>
            <person name="Myers E."/>
            <person name="Negre B."/>
            <person name="Newfeld S."/>
            <person name="Nielsen R."/>
            <person name="Noor M.A."/>
            <person name="O'Grady P."/>
            <person name="Pachter L."/>
            <person name="Papaceit M."/>
            <person name="Parisi M.J."/>
            <person name="Parisi M."/>
            <person name="Parts L."/>
            <person name="Pedersen J.S."/>
            <person name="Pesole G."/>
            <person name="Phillippy A.M."/>
            <person name="Ponting C.P."/>
            <person name="Pop M."/>
            <person name="Porcelli D."/>
            <person name="Powell J.R."/>
            <person name="Prohaska S."/>
            <person name="Pruitt K."/>
            <person name="Puig M."/>
            <person name="Quesneville H."/>
            <person name="Ram K.R."/>
            <person name="Rand D."/>
            <person name="Rasmussen M.D."/>
            <person name="Reed L.K."/>
            <person name="Reenan R."/>
            <person name="Reily A."/>
            <person name="Remington K.A."/>
            <person name="Rieger T.T."/>
            <person name="Ritchie M.G."/>
            <person name="Robin C."/>
            <person name="Rogers Y.H."/>
            <person name="Rohde C."/>
            <person name="Rozas J."/>
            <person name="Rubenfield M.J."/>
            <person name="Ruiz A."/>
            <person name="Russo S."/>
            <person name="Salzberg S.L."/>
            <person name="Sanchez-Gracia A."/>
            <person name="Saranga D.J."/>
            <person name="Sato H."/>
            <person name="Schaeffer S.W."/>
            <person name="Schatz M.C."/>
            <person name="Schlenke T."/>
            <person name="Schwartz R."/>
            <person name="Segarra C."/>
            <person name="Singh R.S."/>
            <person name="Sirot L."/>
            <person name="Sirota M."/>
            <person name="Sisneros N.B."/>
            <person name="Smith C.D."/>
            <person name="Smith T.F."/>
            <person name="Spieth J."/>
            <person name="Stage D.E."/>
            <person name="Stark A."/>
            <person name="Stephan W."/>
            <person name="Strausberg R.L."/>
            <person name="Strempel S."/>
            <person name="Sturgill D."/>
            <person name="Sutton G."/>
            <person name="Sutton G.G."/>
            <person name="Tao W."/>
            <person name="Teichmann S."/>
            <person name="Tobari Y.N."/>
            <person name="Tomimura Y."/>
            <person name="Tsolas J.M."/>
            <person name="Valente V.L."/>
            <person name="Venter E."/>
            <person name="Venter J.C."/>
            <person name="Vicario S."/>
            <person name="Vieira F.G."/>
            <person name="Vilella A.J."/>
            <person name="Villasante A."/>
            <person name="Walenz B."/>
            <person name="Wang J."/>
            <person name="Wasserman M."/>
            <person name="Watts T."/>
            <person name="Wilson D."/>
            <person name="Wilson R.K."/>
            <person name="Wing R.A."/>
            <person name="Wolfner M.F."/>
            <person name="Wong A."/>
            <person name="Wong G.K."/>
            <person name="Wu C.I."/>
            <person name="Wu G."/>
            <person name="Yamamoto D."/>
            <person name="Yang H.P."/>
            <person name="Yang S.P."/>
            <person name="Yorke J.A."/>
            <person name="Yoshida K."/>
            <person name="Zdobnov E."/>
            <person name="Zhang P."/>
            <person name="Zhang Y."/>
            <person name="Zimin A.V."/>
            <person name="Baldwin J."/>
            <person name="Abdouelleil A."/>
            <person name="Abdulkadir J."/>
            <person name="Abebe A."/>
            <person name="Abera B."/>
            <person name="Abreu J."/>
            <person name="Acer S.C."/>
            <person name="Aftuck L."/>
            <person name="Alexander A."/>
            <person name="An P."/>
            <person name="Anderson E."/>
            <person name="Anderson S."/>
            <person name="Arachi H."/>
            <person name="Azer M."/>
            <person name="Bachantsang P."/>
            <person name="Barry A."/>
            <person name="Bayul T."/>
            <person name="Berlin A."/>
            <person name="Bessette D."/>
            <person name="Bloom T."/>
            <person name="Blye J."/>
            <person name="Boguslavskiy L."/>
            <person name="Bonnet C."/>
            <person name="Boukhgalter B."/>
            <person name="Bourzgui I."/>
            <person name="Brown A."/>
            <person name="Cahill P."/>
            <person name="Channer S."/>
            <person name="Cheshatsang Y."/>
            <person name="Chuda L."/>
            <person name="Citroen M."/>
            <person name="Collymore A."/>
            <person name="Cooke P."/>
            <person name="Costello M."/>
            <person name="D'Aco K."/>
            <person name="Daza R."/>
            <person name="De Haan G."/>
            <person name="DeGray S."/>
            <person name="DeMaso C."/>
            <person name="Dhargay N."/>
            <person name="Dooley K."/>
            <person name="Dooley E."/>
            <person name="Doricent M."/>
            <person name="Dorje P."/>
            <person name="Dorjee K."/>
            <person name="Dupes A."/>
            <person name="Elong R."/>
            <person name="Falk J."/>
            <person name="Farina A."/>
            <person name="Faro S."/>
            <person name="Ferguson D."/>
            <person name="Fisher S."/>
            <person name="Foley C.D."/>
            <person name="Franke A."/>
            <person name="Friedrich D."/>
            <person name="Gadbois L."/>
            <person name="Gearin G."/>
            <person name="Gearin C.R."/>
            <person name="Giannoukos G."/>
            <person name="Goode T."/>
            <person name="Graham J."/>
            <person name="Grandbois E."/>
            <person name="Grewal S."/>
            <person name="Gyaltsen K."/>
            <person name="Hafez N."/>
            <person name="Hagos B."/>
            <person name="Hall J."/>
            <person name="Henson C."/>
            <person name="Hollinger A."/>
            <person name="Honan T."/>
            <person name="Huard M.D."/>
            <person name="Hughes L."/>
            <person name="Hurhula B."/>
            <person name="Husby M.E."/>
            <person name="Kamat A."/>
            <person name="Kanga B."/>
            <person name="Kashin S."/>
            <person name="Khazanovich D."/>
            <person name="Kisner P."/>
            <person name="Lance K."/>
            <person name="Lara M."/>
            <person name="Lee W."/>
            <person name="Lennon N."/>
            <person name="Letendre F."/>
            <person name="LeVine R."/>
            <person name="Lipovsky A."/>
            <person name="Liu X."/>
            <person name="Liu J."/>
            <person name="Liu S."/>
            <person name="Lokyitsang T."/>
            <person name="Lokyitsang Y."/>
            <person name="Lubonja R."/>
            <person name="Lui A."/>
            <person name="MacDonald P."/>
            <person name="Magnisalis V."/>
            <person name="Maru K."/>
            <person name="Matthews C."/>
            <person name="McCusker W."/>
            <person name="McDonough S."/>
            <person name="Mehta T."/>
            <person name="Meldrim J."/>
            <person name="Meneus L."/>
            <person name="Mihai O."/>
            <person name="Mihalev A."/>
            <person name="Mihova T."/>
            <person name="Mittelman R."/>
            <person name="Mlenga V."/>
            <person name="Montmayeur A."/>
            <person name="Mulrain L."/>
            <person name="Navidi A."/>
            <person name="Naylor J."/>
            <person name="Negash T."/>
            <person name="Nguyen T."/>
            <person name="Nguyen N."/>
            <person name="Nicol R."/>
            <person name="Norbu C."/>
            <person name="Norbu N."/>
            <person name="Novod N."/>
            <person name="O'Neill B."/>
            <person name="Osman S."/>
            <person name="Markiewicz E."/>
            <person name="Oyono O.L."/>
            <person name="Patti C."/>
            <person name="Phunkhang P."/>
            <person name="Pierre F."/>
            <person name="Priest M."/>
            <person name="Raghuraman S."/>
            <person name="Rege F."/>
            <person name="Reyes R."/>
            <person name="Rise C."/>
            <person name="Rogov P."/>
            <person name="Ross K."/>
            <person name="Ryan E."/>
            <person name="Settipalli S."/>
            <person name="Shea T."/>
            <person name="Sherpa N."/>
            <person name="Shi L."/>
            <person name="Shih D."/>
            <person name="Sparrow T."/>
            <person name="Spaulding J."/>
            <person name="Stalker J."/>
            <person name="Stange-Thomann N."/>
            <person name="Stavropoulos S."/>
            <person name="Stone C."/>
            <person name="Strader C."/>
            <person name="Tesfaye S."/>
            <person name="Thomson T."/>
            <person name="Thoulutsang Y."/>
            <person name="Thoulutsang D."/>
            <person name="Topham K."/>
            <person name="Topping I."/>
            <person name="Tsamla T."/>
            <person name="Vassiliev H."/>
            <person name="Vo A."/>
            <person name="Wangchuk T."/>
            <person name="Wangdi T."/>
            <person name="Weiand M."/>
            <person name="Wilkinson J."/>
            <person name="Wilson A."/>
            <person name="Yadav S."/>
            <person name="Young G."/>
            <person name="Yu Q."/>
            <person name="Zembek L."/>
            <person name="Zhong D."/>
            <person name="Zimmer A."/>
            <person name="Zwirko Z."/>
            <person name="Jaffe D.B."/>
            <person name="Alvarez P."/>
            <person name="Brockman W."/>
            <person name="Butler J."/>
            <person name="Chin C."/>
            <person name="Gnerre S."/>
            <person name="Grabherr M."/>
            <person name="Kleber M."/>
            <person name="Mauceli E."/>
            <person name="MacCallum I."/>
        </authorList>
    </citation>
    <scope>NUCLEOTIDE SEQUENCE [LARGE SCALE GENOMIC DNA]</scope>
    <source>
        <strain evidence="3">Tucson 15010-1051.87</strain>
    </source>
</reference>
<feature type="region of interest" description="Disordered" evidence="1">
    <location>
        <begin position="632"/>
        <end position="666"/>
    </location>
</feature>
<name>B4M8R7_DROVI</name>
<evidence type="ECO:0000313" key="2">
    <source>
        <dbReference type="EMBL" id="EDW57593.1"/>
    </source>
</evidence>
<evidence type="ECO:0000256" key="1">
    <source>
        <dbReference type="SAM" id="MobiDB-lite"/>
    </source>
</evidence>
<dbReference type="OrthoDB" id="7990365at2759"/>
<feature type="compositionally biased region" description="Basic and acidic residues" evidence="1">
    <location>
        <begin position="141"/>
        <end position="167"/>
    </location>
</feature>
<dbReference type="KEGG" id="dvi:6634132"/>
<dbReference type="Proteomes" id="UP000008792">
    <property type="component" value="Unassembled WGS sequence"/>
</dbReference>
<feature type="region of interest" description="Disordered" evidence="1">
    <location>
        <begin position="141"/>
        <end position="168"/>
    </location>
</feature>
<proteinExistence type="predicted"/>
<keyword evidence="3" id="KW-1185">Reference proteome</keyword>
<feature type="region of interest" description="Disordered" evidence="1">
    <location>
        <begin position="1194"/>
        <end position="1216"/>
    </location>
</feature>
<feature type="region of interest" description="Disordered" evidence="1">
    <location>
        <begin position="882"/>
        <end position="907"/>
    </location>
</feature>
<dbReference type="OMA" id="VLIMRYN"/>
<accession>B4M8R7</accession>
<feature type="region of interest" description="Disordered" evidence="1">
    <location>
        <begin position="1"/>
        <end position="22"/>
    </location>
</feature>
<dbReference type="STRING" id="7244.B4M8R7"/>
<evidence type="ECO:0000313" key="3">
    <source>
        <dbReference type="Proteomes" id="UP000008792"/>
    </source>
</evidence>
<feature type="compositionally biased region" description="Basic residues" evidence="1">
    <location>
        <begin position="887"/>
        <end position="899"/>
    </location>
</feature>
<protein>
    <submittedName>
        <fullName evidence="2">Uncharacterized protein</fullName>
    </submittedName>
</protein>
<organism evidence="2 3">
    <name type="scientific">Drosophila virilis</name>
    <name type="common">Fruit fly</name>
    <dbReference type="NCBI Taxonomy" id="7244"/>
    <lineage>
        <taxon>Eukaryota</taxon>
        <taxon>Metazoa</taxon>
        <taxon>Ecdysozoa</taxon>
        <taxon>Arthropoda</taxon>
        <taxon>Hexapoda</taxon>
        <taxon>Insecta</taxon>
        <taxon>Pterygota</taxon>
        <taxon>Neoptera</taxon>
        <taxon>Endopterygota</taxon>
        <taxon>Diptera</taxon>
        <taxon>Brachycera</taxon>
        <taxon>Muscomorpha</taxon>
        <taxon>Ephydroidea</taxon>
        <taxon>Drosophilidae</taxon>
        <taxon>Drosophila</taxon>
    </lineage>
</organism>
<dbReference type="EMBL" id="CH940654">
    <property type="protein sequence ID" value="EDW57593.1"/>
    <property type="molecule type" value="Genomic_DNA"/>
</dbReference>